<keyword evidence="3" id="KW-1185">Reference proteome</keyword>
<comment type="caution">
    <text evidence="2">The sequence shown here is derived from an EMBL/GenBank/DDBJ whole genome shotgun (WGS) entry which is preliminary data.</text>
</comment>
<feature type="domain" description="N-acetyltransferase" evidence="1">
    <location>
        <begin position="1"/>
        <end position="103"/>
    </location>
</feature>
<dbReference type="SUPFAM" id="SSF55729">
    <property type="entry name" value="Acyl-CoA N-acyltransferases (Nat)"/>
    <property type="match status" value="1"/>
</dbReference>
<dbReference type="Gene3D" id="3.40.630.30">
    <property type="match status" value="1"/>
</dbReference>
<evidence type="ECO:0000313" key="2">
    <source>
        <dbReference type="EMBL" id="EOT29133.1"/>
    </source>
</evidence>
<name>S0NHI2_9ENTE</name>
<dbReference type="InterPro" id="IPR000182">
    <property type="entry name" value="GNAT_dom"/>
</dbReference>
<dbReference type="CDD" id="cd04301">
    <property type="entry name" value="NAT_SF"/>
    <property type="match status" value="1"/>
</dbReference>
<protein>
    <recommendedName>
        <fullName evidence="1">N-acetyltransferase domain-containing protein</fullName>
    </recommendedName>
</protein>
<proteinExistence type="predicted"/>
<dbReference type="InterPro" id="IPR016181">
    <property type="entry name" value="Acyl_CoA_acyltransferase"/>
</dbReference>
<organism evidence="2 3">
    <name type="scientific">Enterococcus saccharolyticus subsp. saccharolyticus ATCC 43076</name>
    <dbReference type="NCBI Taxonomy" id="1139996"/>
    <lineage>
        <taxon>Bacteria</taxon>
        <taxon>Bacillati</taxon>
        <taxon>Bacillota</taxon>
        <taxon>Bacilli</taxon>
        <taxon>Lactobacillales</taxon>
        <taxon>Enterococcaceae</taxon>
        <taxon>Enterococcus</taxon>
    </lineage>
</organism>
<dbReference type="EMBL" id="AHYT01000004">
    <property type="protein sequence ID" value="EOT29133.1"/>
    <property type="molecule type" value="Genomic_DNA"/>
</dbReference>
<dbReference type="GO" id="GO:0016747">
    <property type="term" value="F:acyltransferase activity, transferring groups other than amino-acyl groups"/>
    <property type="evidence" value="ECO:0007669"/>
    <property type="project" value="InterPro"/>
</dbReference>
<sequence>MIFFAIDGEQVLSTCMVIELQPDIWEICKFATNEKFQGKGAGKAVFAAALDYAKDKKTKKVVIYSNKNLKSALHIYQMFGFQEVPVDIDEYERCDYQAELIIDEEDH</sequence>
<dbReference type="Proteomes" id="UP000014136">
    <property type="component" value="Unassembled WGS sequence"/>
</dbReference>
<dbReference type="AlphaFoldDB" id="S0NHI2"/>
<reference evidence="2 3" key="1">
    <citation type="submission" date="2013-03" db="EMBL/GenBank/DDBJ databases">
        <title>The Genome Sequence of Enterococcus saccharolyticus ATCC_43076 (Illumina only assembly).</title>
        <authorList>
            <consortium name="The Broad Institute Genomics Platform"/>
            <consortium name="The Broad Institute Genome Sequencing Center for Infectious Disease"/>
            <person name="Earl A."/>
            <person name="Russ C."/>
            <person name="Gilmore M."/>
            <person name="Surin D."/>
            <person name="Walker B."/>
            <person name="Young S."/>
            <person name="Zeng Q."/>
            <person name="Gargeya S."/>
            <person name="Fitzgerald M."/>
            <person name="Haas B."/>
            <person name="Abouelleil A."/>
            <person name="Allen A.W."/>
            <person name="Alvarado L."/>
            <person name="Arachchi H.M."/>
            <person name="Berlin A.M."/>
            <person name="Chapman S.B."/>
            <person name="Gainer-Dewar J."/>
            <person name="Goldberg J."/>
            <person name="Griggs A."/>
            <person name="Gujja S."/>
            <person name="Hansen M."/>
            <person name="Howarth C."/>
            <person name="Imamovic A."/>
            <person name="Ireland A."/>
            <person name="Larimer J."/>
            <person name="McCowan C."/>
            <person name="Murphy C."/>
            <person name="Pearson M."/>
            <person name="Poon T.W."/>
            <person name="Priest M."/>
            <person name="Roberts A."/>
            <person name="Saif S."/>
            <person name="Shea T."/>
            <person name="Sisk P."/>
            <person name="Sykes S."/>
            <person name="Wortman J."/>
            <person name="Nusbaum C."/>
            <person name="Birren B."/>
        </authorList>
    </citation>
    <scope>NUCLEOTIDE SEQUENCE [LARGE SCALE GENOMIC DNA]</scope>
    <source>
        <strain evidence="2 3">ATCC 43076</strain>
    </source>
</reference>
<dbReference type="STRING" id="41997.RV16_GL002151"/>
<gene>
    <name evidence="2" type="ORF">OMQ_01085</name>
</gene>
<dbReference type="eggNOG" id="COG0456">
    <property type="taxonomic scope" value="Bacteria"/>
</dbReference>
<evidence type="ECO:0000259" key="1">
    <source>
        <dbReference type="PROSITE" id="PS51186"/>
    </source>
</evidence>
<dbReference type="PROSITE" id="PS51186">
    <property type="entry name" value="GNAT"/>
    <property type="match status" value="1"/>
</dbReference>
<dbReference type="HOGENOM" id="CLU_2206012_0_0_9"/>
<dbReference type="Pfam" id="PF00583">
    <property type="entry name" value="Acetyltransf_1"/>
    <property type="match status" value="1"/>
</dbReference>
<dbReference type="PATRIC" id="fig|1139996.3.peg.1069"/>
<accession>S0NHI2</accession>
<dbReference type="OrthoDB" id="9127144at2"/>
<evidence type="ECO:0000313" key="3">
    <source>
        <dbReference type="Proteomes" id="UP000014136"/>
    </source>
</evidence>